<dbReference type="GO" id="GO:0006508">
    <property type="term" value="P:proteolysis"/>
    <property type="evidence" value="ECO:0007669"/>
    <property type="project" value="UniProtKB-KW"/>
</dbReference>
<keyword evidence="12" id="KW-0573">Peptidoglycan synthesis</keyword>
<evidence type="ECO:0000256" key="1">
    <source>
        <dbReference type="ARBA" id="ARBA00004236"/>
    </source>
</evidence>
<dbReference type="GO" id="GO:0008360">
    <property type="term" value="P:regulation of cell shape"/>
    <property type="evidence" value="ECO:0007669"/>
    <property type="project" value="UniProtKB-KW"/>
</dbReference>
<dbReference type="GO" id="GO:0009252">
    <property type="term" value="P:peptidoglycan biosynthetic process"/>
    <property type="evidence" value="ECO:0007669"/>
    <property type="project" value="UniProtKB-KW"/>
</dbReference>
<evidence type="ECO:0000256" key="12">
    <source>
        <dbReference type="ARBA" id="ARBA00022984"/>
    </source>
</evidence>
<comment type="catalytic activity">
    <reaction evidence="16">
        <text>Preferential cleavage: (Ac)2-L-Lys-D-Ala-|-D-Ala. Also transpeptidation of peptidyl-alanyl moieties that are N-acyl substituents of D-alanine.</text>
        <dbReference type="EC" id="3.4.16.4"/>
    </reaction>
</comment>
<dbReference type="GO" id="GO:0008955">
    <property type="term" value="F:peptidoglycan glycosyltransferase activity"/>
    <property type="evidence" value="ECO:0007669"/>
    <property type="project" value="UniProtKB-EC"/>
</dbReference>
<feature type="domain" description="Glycosyl transferase family 51" evidence="20">
    <location>
        <begin position="65"/>
        <end position="247"/>
    </location>
</feature>
<dbReference type="GO" id="GO:0071555">
    <property type="term" value="P:cell wall organization"/>
    <property type="evidence" value="ECO:0007669"/>
    <property type="project" value="UniProtKB-KW"/>
</dbReference>
<organism evidence="21 22">
    <name type="scientific">Candidatus Barnesiella excrementipullorum</name>
    <dbReference type="NCBI Taxonomy" id="2838479"/>
    <lineage>
        <taxon>Bacteria</taxon>
        <taxon>Pseudomonadati</taxon>
        <taxon>Bacteroidota</taxon>
        <taxon>Bacteroidia</taxon>
        <taxon>Bacteroidales</taxon>
        <taxon>Barnesiellaceae</taxon>
        <taxon>Barnesiella</taxon>
    </lineage>
</organism>
<dbReference type="Pfam" id="PF00912">
    <property type="entry name" value="Transgly"/>
    <property type="match status" value="1"/>
</dbReference>
<comment type="caution">
    <text evidence="21">The sequence shown here is derived from an EMBL/GenBank/DDBJ whole genome shotgun (WGS) entry which is preliminary data.</text>
</comment>
<dbReference type="GO" id="GO:0005886">
    <property type="term" value="C:plasma membrane"/>
    <property type="evidence" value="ECO:0007669"/>
    <property type="project" value="UniProtKB-SubCell"/>
</dbReference>
<evidence type="ECO:0000256" key="10">
    <source>
        <dbReference type="ARBA" id="ARBA00022801"/>
    </source>
</evidence>
<evidence type="ECO:0000256" key="11">
    <source>
        <dbReference type="ARBA" id="ARBA00022960"/>
    </source>
</evidence>
<comment type="similarity">
    <text evidence="4">In the N-terminal section; belongs to the glycosyltransferase 51 family.</text>
</comment>
<dbReference type="InterPro" id="IPR050396">
    <property type="entry name" value="Glycosyltr_51/Transpeptidase"/>
</dbReference>
<dbReference type="Pfam" id="PF00905">
    <property type="entry name" value="Transpeptidase"/>
    <property type="match status" value="1"/>
</dbReference>
<dbReference type="InterPro" id="IPR001264">
    <property type="entry name" value="Glyco_trans_51"/>
</dbReference>
<keyword evidence="9" id="KW-0808">Transferase</keyword>
<dbReference type="Proteomes" id="UP000824246">
    <property type="component" value="Unassembled WGS sequence"/>
</dbReference>
<dbReference type="InterPro" id="IPR012338">
    <property type="entry name" value="Beta-lactam/transpept-like"/>
</dbReference>
<dbReference type="Gene3D" id="3.40.710.10">
    <property type="entry name" value="DD-peptidase/beta-lactamase superfamily"/>
    <property type="match status" value="1"/>
</dbReference>
<evidence type="ECO:0000256" key="6">
    <source>
        <dbReference type="ARBA" id="ARBA00022645"/>
    </source>
</evidence>
<keyword evidence="10" id="KW-0378">Hydrolase</keyword>
<keyword evidence="8" id="KW-0328">Glycosyltransferase</keyword>
<dbReference type="SUPFAM" id="SSF56601">
    <property type="entry name" value="beta-lactamase/transpeptidase-like"/>
    <property type="match status" value="1"/>
</dbReference>
<dbReference type="GO" id="GO:0008658">
    <property type="term" value="F:penicillin binding"/>
    <property type="evidence" value="ECO:0007669"/>
    <property type="project" value="InterPro"/>
</dbReference>
<dbReference type="Gene3D" id="1.10.3810.10">
    <property type="entry name" value="Biosynthetic peptidoglycan transglycosylase-like"/>
    <property type="match status" value="1"/>
</dbReference>
<evidence type="ECO:0000256" key="14">
    <source>
        <dbReference type="ARBA" id="ARBA00023268"/>
    </source>
</evidence>
<keyword evidence="7" id="KW-0645">Protease</keyword>
<dbReference type="InterPro" id="IPR001460">
    <property type="entry name" value="PCN-bd_Tpept"/>
</dbReference>
<reference evidence="21" key="1">
    <citation type="journal article" date="2021" name="PeerJ">
        <title>Extensive microbial diversity within the chicken gut microbiome revealed by metagenomics and culture.</title>
        <authorList>
            <person name="Gilroy R."/>
            <person name="Ravi A."/>
            <person name="Getino M."/>
            <person name="Pursley I."/>
            <person name="Horton D.L."/>
            <person name="Alikhan N.F."/>
            <person name="Baker D."/>
            <person name="Gharbi K."/>
            <person name="Hall N."/>
            <person name="Watson M."/>
            <person name="Adriaenssens E.M."/>
            <person name="Foster-Nyarko E."/>
            <person name="Jarju S."/>
            <person name="Secka A."/>
            <person name="Antonio M."/>
            <person name="Oren A."/>
            <person name="Chaudhuri R.R."/>
            <person name="La Ragione R."/>
            <person name="Hildebrand F."/>
            <person name="Pallen M.J."/>
        </authorList>
    </citation>
    <scope>NUCLEOTIDE SEQUENCE</scope>
    <source>
        <strain evidence="21">ChiHjej12B11-16260</strain>
    </source>
</reference>
<dbReference type="EMBL" id="DXFB01000161">
    <property type="protein sequence ID" value="HIX45817.1"/>
    <property type="molecule type" value="Genomic_DNA"/>
</dbReference>
<reference evidence="21" key="2">
    <citation type="submission" date="2021-04" db="EMBL/GenBank/DDBJ databases">
        <authorList>
            <person name="Gilroy R."/>
        </authorList>
    </citation>
    <scope>NUCLEOTIDE SEQUENCE</scope>
    <source>
        <strain evidence="21">ChiHjej12B11-16260</strain>
    </source>
</reference>
<evidence type="ECO:0000256" key="17">
    <source>
        <dbReference type="ARBA" id="ARBA00049902"/>
    </source>
</evidence>
<keyword evidence="11" id="KW-0133">Cell shape</keyword>
<dbReference type="AlphaFoldDB" id="A0A9D2APT9"/>
<name>A0A9D2APT9_9BACT</name>
<comment type="similarity">
    <text evidence="3">In the C-terminal section; belongs to the transpeptidase family.</text>
</comment>
<keyword evidence="15" id="KW-0961">Cell wall biogenesis/degradation</keyword>
<evidence type="ECO:0000256" key="16">
    <source>
        <dbReference type="ARBA" id="ARBA00034000"/>
    </source>
</evidence>
<comment type="catalytic activity">
    <reaction evidence="17">
        <text>[GlcNAc-(1-&gt;4)-Mur2Ac(oyl-L-Ala-gamma-D-Glu-L-Lys-D-Ala-D-Ala)](n)-di-trans,octa-cis-undecaprenyl diphosphate + beta-D-GlcNAc-(1-&gt;4)-Mur2Ac(oyl-L-Ala-gamma-D-Glu-L-Lys-D-Ala-D-Ala)-di-trans,octa-cis-undecaprenyl diphosphate = [GlcNAc-(1-&gt;4)-Mur2Ac(oyl-L-Ala-gamma-D-Glu-L-Lys-D-Ala-D-Ala)](n+1)-di-trans,octa-cis-undecaprenyl diphosphate + di-trans,octa-cis-undecaprenyl diphosphate + H(+)</text>
        <dbReference type="Rhea" id="RHEA:23708"/>
        <dbReference type="Rhea" id="RHEA-COMP:9602"/>
        <dbReference type="Rhea" id="RHEA-COMP:9603"/>
        <dbReference type="ChEBI" id="CHEBI:15378"/>
        <dbReference type="ChEBI" id="CHEBI:58405"/>
        <dbReference type="ChEBI" id="CHEBI:60033"/>
        <dbReference type="ChEBI" id="CHEBI:78435"/>
        <dbReference type="EC" id="2.4.99.28"/>
    </reaction>
</comment>
<evidence type="ECO:0000256" key="13">
    <source>
        <dbReference type="ARBA" id="ARBA00023136"/>
    </source>
</evidence>
<evidence type="ECO:0000313" key="22">
    <source>
        <dbReference type="Proteomes" id="UP000824246"/>
    </source>
</evidence>
<dbReference type="PANTHER" id="PTHR32282">
    <property type="entry name" value="BINDING PROTEIN TRANSPEPTIDASE, PUTATIVE-RELATED"/>
    <property type="match status" value="1"/>
</dbReference>
<accession>A0A9D2APT9</accession>
<dbReference type="GO" id="GO:0030288">
    <property type="term" value="C:outer membrane-bounded periplasmic space"/>
    <property type="evidence" value="ECO:0007669"/>
    <property type="project" value="TreeGrafter"/>
</dbReference>
<gene>
    <name evidence="21" type="ORF">H9982_06310</name>
</gene>
<sequence length="789" mass="89531">MSAKKQNKYTSTIIKCLWGGFAFIVVAAIAIFYAIAQGWIGYMPPIEELENPKDKFASEIYSADGKVLGRFYQSRSNRVYVNYKEISPYLIEALIATEDARFTSHSGIDFKALMRAFVKRGILMQKSAGGGSTITQQLSKLLYSPSAENVMERLFQKPQEWVIAAKLERFYTKEEIINMYLNHFDFLNNAVGIQSAAYVYFNKTPQNLSIEEAATLVGMCKNPSYYNPRRFNERTRGRRNVVLSQMEKEGYISRAERDSLQALPLTLDYHPVDHKEGPAPYFRERLRMMLTAKKPIRSDYESWNMQQYVDDSTAWENNPAYGWCEKNRKADGSKYNIYSDGLKIYTGIDSRMQQYAEDAVHEHIAGYLQPRFFAEKKGRSYAPFSRSISADERESILRRSMTQSDRYRLMKRAGAHDDEIEKAFNTPVEMQVFSYDGMIDTVMTPLDSIKYQKSFLRTGFMVMDPHNGLVKAYVGGPDFSNFQYDMAGIGRRQIGSTIKPFLYTLAMEEGFTPGSKFLNAQPTFTLADGSTWSPRNSSTKREGEMVTLRWALTTSNNWISARLIDQLSPTSLARMMHSFGIRNYIDPVLSLCLGPVEVSVEEMVTAYTAFSNNGVRVDPVFVTRIEDNHGNVISEFTPRMTEVFSERAYNRIVPILCDVIDAGTGTRIRFRYHITAPMGGKTGTSNNNSDGWFMAFTPNLVVGTWVGGEDRSIHFDRMADGQGASMALPIAGLFFQKIYADQSLLSEGYTQDLAFDFPFVEDPEEEEIIISAEDTEGEDSLIGIEGIFD</sequence>
<evidence type="ECO:0000256" key="18">
    <source>
        <dbReference type="SAM" id="Phobius"/>
    </source>
</evidence>
<feature type="transmembrane region" description="Helical" evidence="18">
    <location>
        <begin position="12"/>
        <end position="36"/>
    </location>
</feature>
<evidence type="ECO:0000256" key="8">
    <source>
        <dbReference type="ARBA" id="ARBA00022676"/>
    </source>
</evidence>
<evidence type="ECO:0000259" key="19">
    <source>
        <dbReference type="Pfam" id="PF00905"/>
    </source>
</evidence>
<dbReference type="GO" id="GO:0009002">
    <property type="term" value="F:serine-type D-Ala-D-Ala carboxypeptidase activity"/>
    <property type="evidence" value="ECO:0007669"/>
    <property type="project" value="UniProtKB-EC"/>
</dbReference>
<feature type="domain" description="Penicillin-binding protein transpeptidase" evidence="19">
    <location>
        <begin position="459"/>
        <end position="698"/>
    </location>
</feature>
<evidence type="ECO:0000256" key="9">
    <source>
        <dbReference type="ARBA" id="ARBA00022679"/>
    </source>
</evidence>
<dbReference type="PANTHER" id="PTHR32282:SF11">
    <property type="entry name" value="PENICILLIN-BINDING PROTEIN 1B"/>
    <property type="match status" value="1"/>
</dbReference>
<keyword evidence="18" id="KW-0812">Transmembrane</keyword>
<dbReference type="InterPro" id="IPR023346">
    <property type="entry name" value="Lysozyme-like_dom_sf"/>
</dbReference>
<keyword evidence="13 18" id="KW-0472">Membrane</keyword>
<evidence type="ECO:0000256" key="7">
    <source>
        <dbReference type="ARBA" id="ARBA00022670"/>
    </source>
</evidence>
<keyword evidence="14" id="KW-0511">Multifunctional enzyme</keyword>
<keyword evidence="6" id="KW-0121">Carboxypeptidase</keyword>
<evidence type="ECO:0000256" key="3">
    <source>
        <dbReference type="ARBA" id="ARBA00007090"/>
    </source>
</evidence>
<evidence type="ECO:0000256" key="2">
    <source>
        <dbReference type="ARBA" id="ARBA00004752"/>
    </source>
</evidence>
<evidence type="ECO:0000259" key="20">
    <source>
        <dbReference type="Pfam" id="PF00912"/>
    </source>
</evidence>
<protein>
    <submittedName>
        <fullName evidence="21">Transglycosylase domain-containing protein</fullName>
    </submittedName>
</protein>
<comment type="pathway">
    <text evidence="2">Cell wall biogenesis; peptidoglycan biosynthesis.</text>
</comment>
<keyword evidence="5" id="KW-1003">Cell membrane</keyword>
<dbReference type="InterPro" id="IPR036950">
    <property type="entry name" value="PBP_transglycosylase"/>
</dbReference>
<evidence type="ECO:0000256" key="4">
    <source>
        <dbReference type="ARBA" id="ARBA00007739"/>
    </source>
</evidence>
<evidence type="ECO:0000256" key="5">
    <source>
        <dbReference type="ARBA" id="ARBA00022475"/>
    </source>
</evidence>
<dbReference type="SUPFAM" id="SSF53955">
    <property type="entry name" value="Lysozyme-like"/>
    <property type="match status" value="1"/>
</dbReference>
<keyword evidence="18" id="KW-1133">Transmembrane helix</keyword>
<evidence type="ECO:0000313" key="21">
    <source>
        <dbReference type="EMBL" id="HIX45817.1"/>
    </source>
</evidence>
<comment type="subcellular location">
    <subcellularLocation>
        <location evidence="1">Cell membrane</location>
    </subcellularLocation>
</comment>
<proteinExistence type="inferred from homology"/>
<evidence type="ECO:0000256" key="15">
    <source>
        <dbReference type="ARBA" id="ARBA00023316"/>
    </source>
</evidence>